<gene>
    <name evidence="1" type="ORF">F5144DRAFT_544786</name>
</gene>
<accession>A0ACB7PHU7</accession>
<evidence type="ECO:0000313" key="1">
    <source>
        <dbReference type="EMBL" id="KAH6640620.1"/>
    </source>
</evidence>
<organism evidence="1 2">
    <name type="scientific">Chaetomium tenue</name>
    <dbReference type="NCBI Taxonomy" id="1854479"/>
    <lineage>
        <taxon>Eukaryota</taxon>
        <taxon>Fungi</taxon>
        <taxon>Dikarya</taxon>
        <taxon>Ascomycota</taxon>
        <taxon>Pezizomycotina</taxon>
        <taxon>Sordariomycetes</taxon>
        <taxon>Sordariomycetidae</taxon>
        <taxon>Sordariales</taxon>
        <taxon>Chaetomiaceae</taxon>
        <taxon>Chaetomium</taxon>
    </lineage>
</organism>
<dbReference type="EMBL" id="JAGIZQ010000002">
    <property type="protein sequence ID" value="KAH6640620.1"/>
    <property type="molecule type" value="Genomic_DNA"/>
</dbReference>
<evidence type="ECO:0000313" key="2">
    <source>
        <dbReference type="Proteomes" id="UP000724584"/>
    </source>
</evidence>
<protein>
    <submittedName>
        <fullName evidence="1">Uncharacterized protein</fullName>
    </submittedName>
</protein>
<comment type="caution">
    <text evidence="1">The sequence shown here is derived from an EMBL/GenBank/DDBJ whole genome shotgun (WGS) entry which is preliminary data.</text>
</comment>
<name>A0ACB7PHU7_9PEZI</name>
<reference evidence="1 2" key="1">
    <citation type="journal article" date="2021" name="Nat. Commun.">
        <title>Genetic determinants of endophytism in the Arabidopsis root mycobiome.</title>
        <authorList>
            <person name="Mesny F."/>
            <person name="Miyauchi S."/>
            <person name="Thiergart T."/>
            <person name="Pickel B."/>
            <person name="Atanasova L."/>
            <person name="Karlsson M."/>
            <person name="Huettel B."/>
            <person name="Barry K.W."/>
            <person name="Haridas S."/>
            <person name="Chen C."/>
            <person name="Bauer D."/>
            <person name="Andreopoulos W."/>
            <person name="Pangilinan J."/>
            <person name="LaButti K."/>
            <person name="Riley R."/>
            <person name="Lipzen A."/>
            <person name="Clum A."/>
            <person name="Drula E."/>
            <person name="Henrissat B."/>
            <person name="Kohler A."/>
            <person name="Grigoriev I.V."/>
            <person name="Martin F.M."/>
            <person name="Hacquard S."/>
        </authorList>
    </citation>
    <scope>NUCLEOTIDE SEQUENCE [LARGE SCALE GENOMIC DNA]</scope>
    <source>
        <strain evidence="1 2">MPI-SDFR-AT-0079</strain>
    </source>
</reference>
<proteinExistence type="predicted"/>
<dbReference type="Proteomes" id="UP000724584">
    <property type="component" value="Unassembled WGS sequence"/>
</dbReference>
<sequence length="680" mass="74214">MFLHSGASLHGHEYSNRPSSNVQSPAHLRGPLLRSTFPPPKQRTRASTDGAPAPALRQRPASDYIPRSPSPVVRFQDPQDDPPPTPSTHDDSVSESELSDVTHSIDGTLFARTARHRRPRRARRKSTTYYLGYPTPRIIGKTKVVQKLFLPRLLLQLQKVSPEGRSKPVLEVFPASRIAGPVVAPRLAKRFPGIFGVKRHLGYDDIVLVRRDDGDVGSDSMEGENEENLEGRNLLAVYSPLRHSEEAEIVLDDGSVWVARPLPNGSFDFVHTDADGKTTTARWARRHTAAVSPTTDTSGSSAAAQTRYTFSIINPLTRRHPVMATLTPSTLDVQDTYISVSPSHARHPPITRVGRSQSVTTPPSFVRAPYSPSKLSSSASTSDGENDSGVYIPSSPDRESSQRTIHQIDDATKTLISVTALWLFLLRRTRQPRPRNLAVPSTLNLPPQPRQTKHLDHPLLDLRRPPPRRPPPNLERLTLRRRMQKHLTQQQPQQTLLHARHRQQQHPPPQTHHRQLANPHPAAIGLCLAQPQPSPDPDPDAHAVDRRWGRGATNAPETRYEYGGRLHAAPVDGLGGGWAVVGWGGGWVAEKGGVVEPVDAVAAAAAARGRGVIEEEMATGAEKGDDNRSRSAVSAGVAGKGVDVSLGAGGGNGRRKGLRSRLARWCQRFGSSSSSSAAGR</sequence>
<keyword evidence="2" id="KW-1185">Reference proteome</keyword>